<dbReference type="GO" id="GO:0006596">
    <property type="term" value="P:polyamine biosynthetic process"/>
    <property type="evidence" value="ECO:0007669"/>
    <property type="project" value="UniProtKB-KW"/>
</dbReference>
<evidence type="ECO:0000313" key="3">
    <source>
        <dbReference type="EMBL" id="TKA44614.1"/>
    </source>
</evidence>
<reference evidence="3 4" key="1">
    <citation type="submission" date="2017-03" db="EMBL/GenBank/DDBJ databases">
        <title>Genomes of endolithic fungi from Antarctica.</title>
        <authorList>
            <person name="Coleine C."/>
            <person name="Masonjones S."/>
            <person name="Stajich J.E."/>
        </authorList>
    </citation>
    <scope>NUCLEOTIDE SEQUENCE [LARGE SCALE GENOMIC DNA]</scope>
    <source>
        <strain evidence="3 4">CCFEE 5311</strain>
    </source>
</reference>
<dbReference type="Proteomes" id="UP000310066">
    <property type="component" value="Unassembled WGS sequence"/>
</dbReference>
<dbReference type="Pfam" id="PF01564">
    <property type="entry name" value="Spermine_synth"/>
    <property type="match status" value="1"/>
</dbReference>
<evidence type="ECO:0000256" key="2">
    <source>
        <dbReference type="SAM" id="MobiDB-lite"/>
    </source>
</evidence>
<gene>
    <name evidence="3" type="ORF">B0A54_04564</name>
</gene>
<dbReference type="EMBL" id="NAJP01000014">
    <property type="protein sequence ID" value="TKA44614.1"/>
    <property type="molecule type" value="Genomic_DNA"/>
</dbReference>
<dbReference type="PANTHER" id="PTHR43317">
    <property type="entry name" value="THERMOSPERMINE SYNTHASE ACAULIS5"/>
    <property type="match status" value="1"/>
</dbReference>
<dbReference type="OrthoDB" id="2016285at2759"/>
<feature type="compositionally biased region" description="Gly residues" evidence="2">
    <location>
        <begin position="566"/>
        <end position="576"/>
    </location>
</feature>
<feature type="region of interest" description="Disordered" evidence="2">
    <location>
        <begin position="560"/>
        <end position="583"/>
    </location>
</feature>
<evidence type="ECO:0000313" key="4">
    <source>
        <dbReference type="Proteomes" id="UP000310066"/>
    </source>
</evidence>
<feature type="region of interest" description="Disordered" evidence="2">
    <location>
        <begin position="1"/>
        <end position="32"/>
    </location>
</feature>
<evidence type="ECO:0000256" key="1">
    <source>
        <dbReference type="ARBA" id="ARBA00023115"/>
    </source>
</evidence>
<dbReference type="Gene3D" id="3.40.50.150">
    <property type="entry name" value="Vaccinia Virus protein VP39"/>
    <property type="match status" value="1"/>
</dbReference>
<dbReference type="InterPro" id="IPR029063">
    <property type="entry name" value="SAM-dependent_MTases_sf"/>
</dbReference>
<dbReference type="NCBIfam" id="NF037959">
    <property type="entry name" value="MFS_SpdSyn"/>
    <property type="match status" value="1"/>
</dbReference>
<dbReference type="AlphaFoldDB" id="A0A4U0V792"/>
<dbReference type="STRING" id="329885.A0A4U0V792"/>
<name>A0A4U0V792_9PEZI</name>
<keyword evidence="1" id="KW-0620">Polyamine biosynthesis</keyword>
<sequence length="622" mass="68035">MVKGRQSVRLPQRRKPDVPSSPESEAPRLEADKPLSSENIQKVLLQVLPLLTLAALVSPVSQATLAPVYGGISSNVNHAEAITATVLLGFIGRHLWRNWVGNFSIQPYLALWAFWMPALQAYLFGYSGKWGPVLGAIITGFVSCHSFTMPSAYAAAHALEGLGLQEQLGDIAGVALPAIILDLAYFRPMEYAFSHLLPRLMTSSTFFSPPKLQYLLATLYALLSPSKPYWLATLGLPALLHGLLANPHLDISPRNLDVLNRDLAPHNWTVLARQWSTTGYLSVTEGSVDQYRALRCDHSLLGGEWLLTDQKRQQEGWQVPESIYAIFHILEAVRLVEVSPVIRDSDAHALVVGLGIGTAPKALIAHGITTTILELDPVVHAFATKYFALPAEHTAILSDAVAWVASAQTNVNATRKYDYIIHDVFTGGAEPLPLFTDTFLSGLRSLLTPHGVVAINYAGDLRLEITRRVLNTIYHTFDGQCRVFGDAAPTASTGPGADGRGGGEEGEGVFLNLAVFCRNSPGDITFRKAVRGDWLGSRNREQFLLPREEYEIAFPYSLSSEKTEDSGGGGGGGDGAGSASEGKEMILRKGEEGLWRRQQEESAIKHWQIMRRVLPAAVWEMW</sequence>
<comment type="caution">
    <text evidence="3">The sequence shown here is derived from an EMBL/GenBank/DDBJ whole genome shotgun (WGS) entry which is preliminary data.</text>
</comment>
<dbReference type="SUPFAM" id="SSF53335">
    <property type="entry name" value="S-adenosyl-L-methionine-dependent methyltransferases"/>
    <property type="match status" value="1"/>
</dbReference>
<accession>A0A4U0V792</accession>
<protein>
    <recommendedName>
        <fullName evidence="5">PABS domain-containing protein</fullName>
    </recommendedName>
</protein>
<organism evidence="3 4">
    <name type="scientific">Friedmanniomyces endolithicus</name>
    <dbReference type="NCBI Taxonomy" id="329885"/>
    <lineage>
        <taxon>Eukaryota</taxon>
        <taxon>Fungi</taxon>
        <taxon>Dikarya</taxon>
        <taxon>Ascomycota</taxon>
        <taxon>Pezizomycotina</taxon>
        <taxon>Dothideomycetes</taxon>
        <taxon>Dothideomycetidae</taxon>
        <taxon>Mycosphaerellales</taxon>
        <taxon>Teratosphaeriaceae</taxon>
        <taxon>Friedmanniomyces</taxon>
    </lineage>
</organism>
<dbReference type="PANTHER" id="PTHR43317:SF1">
    <property type="entry name" value="THERMOSPERMINE SYNTHASE ACAULIS5"/>
    <property type="match status" value="1"/>
</dbReference>
<evidence type="ECO:0008006" key="5">
    <source>
        <dbReference type="Google" id="ProtNLM"/>
    </source>
</evidence>
<proteinExistence type="predicted"/>